<feature type="compositionally biased region" description="Polar residues" evidence="1">
    <location>
        <begin position="19"/>
        <end position="41"/>
    </location>
</feature>
<feature type="compositionally biased region" description="Polar residues" evidence="1">
    <location>
        <begin position="1"/>
        <end position="10"/>
    </location>
</feature>
<feature type="region of interest" description="Disordered" evidence="1">
    <location>
        <begin position="536"/>
        <end position="634"/>
    </location>
</feature>
<comment type="caution">
    <text evidence="3">The sequence shown here is derived from an EMBL/GenBank/DDBJ whole genome shotgun (WGS) entry which is preliminary data.</text>
</comment>
<dbReference type="AlphaFoldDB" id="A0A2N3QN84"/>
<reference evidence="3 4" key="1">
    <citation type="submission" date="2017-10" db="EMBL/GenBank/DDBJ databases">
        <title>Bifidobacterium genomics.</title>
        <authorList>
            <person name="Lugli G.A."/>
            <person name="Milani C."/>
            <person name="Mancabelli L."/>
        </authorList>
    </citation>
    <scope>NUCLEOTIDE SEQUENCE [LARGE SCALE GENOMIC DNA]</scope>
    <source>
        <strain evidence="3 4">1542B</strain>
    </source>
</reference>
<dbReference type="Proteomes" id="UP000233727">
    <property type="component" value="Unassembled WGS sequence"/>
</dbReference>
<feature type="region of interest" description="Disordered" evidence="1">
    <location>
        <begin position="270"/>
        <end position="308"/>
    </location>
</feature>
<evidence type="ECO:0000313" key="4">
    <source>
        <dbReference type="Proteomes" id="UP000233727"/>
    </source>
</evidence>
<feature type="compositionally biased region" description="Pro residues" evidence="1">
    <location>
        <begin position="604"/>
        <end position="614"/>
    </location>
</feature>
<feature type="compositionally biased region" description="Low complexity" evidence="1">
    <location>
        <begin position="615"/>
        <end position="634"/>
    </location>
</feature>
<dbReference type="EMBL" id="PCGY01000005">
    <property type="protein sequence ID" value="PKU93094.1"/>
    <property type="molecule type" value="Genomic_DNA"/>
</dbReference>
<evidence type="ECO:0000256" key="2">
    <source>
        <dbReference type="SAM" id="Phobius"/>
    </source>
</evidence>
<feature type="compositionally biased region" description="Low complexity" evidence="1">
    <location>
        <begin position="136"/>
        <end position="150"/>
    </location>
</feature>
<evidence type="ECO:0000313" key="3">
    <source>
        <dbReference type="EMBL" id="PKU93094.1"/>
    </source>
</evidence>
<gene>
    <name evidence="3" type="ORF">CQR47_0370</name>
</gene>
<keyword evidence="2" id="KW-0812">Transmembrane</keyword>
<evidence type="ECO:0008006" key="5">
    <source>
        <dbReference type="Google" id="ProtNLM"/>
    </source>
</evidence>
<feature type="region of interest" description="Disordered" evidence="1">
    <location>
        <begin position="120"/>
        <end position="152"/>
    </location>
</feature>
<dbReference type="RefSeq" id="WP_101454902.1">
    <property type="nucleotide sequence ID" value="NZ_PCGY01000005.1"/>
</dbReference>
<sequence length="634" mass="65361">MTGQGQNSEDMNLLFPSVSKPSDGSANQQGADNQGKPQQGSAAPMPDQPDFSAGDNPAEKIDSPESISAGSASVKVAEQPADGHGQEFPGDVVDTNWDIPLVTFPSSDSPALLGGLAAENANGDAKKQHSPRMSVSTSGASLTGATGTSANSKTDLWLKEAAADRDIHKNVDSASNTDTGTSVWNVPATKAADEPLLSPPSPDVPMSGDIPAPPVANHTANAETETMTPVSTAAVVAGTNAIKASVDAPGAVKTNATRKLHVQDTFPKAQQDAVGELSSELSSELSDKATSNAPDWIPEDTSSDGNKSWDAKHLRSRAIVVVFVVITVVAAAVGLYYLGGMIRTNRNRSRAYSNCTYAYSNYKEESETLKSSLKKTKKQQTVGTDQVADVMTVEKLKTAVKNANAIGKPVVCSTMLSTDALNQAATTNEKLASDTKKANTSLLAAAKAVTASVKTKTSDDYQSALTTLKTTTSEASTLLTNSQGVVADDTTRQTLQSAIDASNALLAKDKPDIADIQKAQNDLQSASDAVNKSMEAYKNQQPDAQSSTSDSTGSTATNNSGASSSNSGNRGTASSQGNSSQNSNGNGSQSNSQSNSHTTTPSTPATPAPQPSAPDTPSDDSSNSDSSGTYSSTQ</sequence>
<feature type="region of interest" description="Disordered" evidence="1">
    <location>
        <begin position="1"/>
        <end position="93"/>
    </location>
</feature>
<accession>A0A2N3QN84</accession>
<name>A0A2N3QN84_9BIFI</name>
<organism evidence="3 4">
    <name type="scientific">Bifidobacterium thermophilum</name>
    <dbReference type="NCBI Taxonomy" id="33905"/>
    <lineage>
        <taxon>Bacteria</taxon>
        <taxon>Bacillati</taxon>
        <taxon>Actinomycetota</taxon>
        <taxon>Actinomycetes</taxon>
        <taxon>Bifidobacteriales</taxon>
        <taxon>Bifidobacteriaceae</taxon>
        <taxon>Bifidobacterium</taxon>
    </lineage>
</organism>
<keyword evidence="2" id="KW-0472">Membrane</keyword>
<evidence type="ECO:0000256" key="1">
    <source>
        <dbReference type="SAM" id="MobiDB-lite"/>
    </source>
</evidence>
<protein>
    <recommendedName>
        <fullName evidence="5">Sugar-binding protein</fullName>
    </recommendedName>
</protein>
<feature type="compositionally biased region" description="Low complexity" evidence="1">
    <location>
        <begin position="544"/>
        <end position="603"/>
    </location>
</feature>
<proteinExistence type="predicted"/>
<feature type="transmembrane region" description="Helical" evidence="2">
    <location>
        <begin position="318"/>
        <end position="338"/>
    </location>
</feature>
<keyword evidence="2" id="KW-1133">Transmembrane helix</keyword>